<proteinExistence type="inferred from homology"/>
<dbReference type="PANTHER" id="PTHR44051">
    <property type="entry name" value="GLUTATHIONE S-TRANSFERASE-RELATED"/>
    <property type="match status" value="1"/>
</dbReference>
<dbReference type="InterPro" id="IPR036249">
    <property type="entry name" value="Thioredoxin-like_sf"/>
</dbReference>
<dbReference type="Gene3D" id="3.40.30.10">
    <property type="entry name" value="Glutaredoxin"/>
    <property type="match status" value="1"/>
</dbReference>
<dbReference type="AlphaFoldDB" id="A0A9Q3UJE7"/>
<dbReference type="SFLD" id="SFLDG01150">
    <property type="entry name" value="Main.1:_Beta-like"/>
    <property type="match status" value="1"/>
</dbReference>
<dbReference type="PANTHER" id="PTHR44051:SF19">
    <property type="entry name" value="DISULFIDE-BOND OXIDOREDUCTASE YFCG"/>
    <property type="match status" value="1"/>
</dbReference>
<evidence type="ECO:0000256" key="1">
    <source>
        <dbReference type="ARBA" id="ARBA00007409"/>
    </source>
</evidence>
<sequence length="211" mass="23835">MIRTNTMKLWGRANSTNVRKALWCAAELGLKPEHIEVGGAFGGVDTPEYKAMNPNGLVPCLEDDGLVLWESNTIVRYLARRHGQPPFLPDGAVAWAEAEKWMDWASLSFAEPFKQLFWNRVRRTAEERDNAAMEQGRLACERLMRIADEALSNRPFLAGEDLTIADIPLGCLAYAWFTMPIERPDLPHLTAWYERLCGRPAFQSAVMTPLT</sequence>
<evidence type="ECO:0000256" key="3">
    <source>
        <dbReference type="RuleBase" id="RU003494"/>
    </source>
</evidence>
<evidence type="ECO:0000259" key="5">
    <source>
        <dbReference type="PROSITE" id="PS50405"/>
    </source>
</evidence>
<evidence type="ECO:0000256" key="2">
    <source>
        <dbReference type="ARBA" id="ARBA00022679"/>
    </source>
</evidence>
<dbReference type="Pfam" id="PF00043">
    <property type="entry name" value="GST_C"/>
    <property type="match status" value="1"/>
</dbReference>
<keyword evidence="7" id="KW-1185">Reference proteome</keyword>
<dbReference type="CDD" id="cd03180">
    <property type="entry name" value="GST_C_2"/>
    <property type="match status" value="1"/>
</dbReference>
<dbReference type="InterPro" id="IPR010987">
    <property type="entry name" value="Glutathione-S-Trfase_C-like"/>
</dbReference>
<dbReference type="InterPro" id="IPR004045">
    <property type="entry name" value="Glutathione_S-Trfase_N"/>
</dbReference>
<accession>A0A9Q3UJE7</accession>
<evidence type="ECO:0000313" key="7">
    <source>
        <dbReference type="Proteomes" id="UP001108027"/>
    </source>
</evidence>
<dbReference type="GO" id="GO:0016740">
    <property type="term" value="F:transferase activity"/>
    <property type="evidence" value="ECO:0007669"/>
    <property type="project" value="UniProtKB-KW"/>
</dbReference>
<dbReference type="Gene3D" id="1.20.1050.10">
    <property type="match status" value="1"/>
</dbReference>
<dbReference type="Proteomes" id="UP001108027">
    <property type="component" value="Unassembled WGS sequence"/>
</dbReference>
<dbReference type="SUPFAM" id="SSF47616">
    <property type="entry name" value="GST C-terminal domain-like"/>
    <property type="match status" value="1"/>
</dbReference>
<dbReference type="InterPro" id="IPR004046">
    <property type="entry name" value="GST_C"/>
</dbReference>
<name>A0A9Q3UJE7_9GAMM</name>
<dbReference type="EMBL" id="JAJGNA010000001">
    <property type="protein sequence ID" value="MCC4306953.1"/>
    <property type="molecule type" value="Genomic_DNA"/>
</dbReference>
<dbReference type="Pfam" id="PF02798">
    <property type="entry name" value="GST_N"/>
    <property type="match status" value="1"/>
</dbReference>
<dbReference type="CDD" id="cd03047">
    <property type="entry name" value="GST_N_2"/>
    <property type="match status" value="1"/>
</dbReference>
<evidence type="ECO:0000313" key="6">
    <source>
        <dbReference type="EMBL" id="MCC4306953.1"/>
    </source>
</evidence>
<dbReference type="PROSITE" id="PS50405">
    <property type="entry name" value="GST_CTER"/>
    <property type="match status" value="1"/>
</dbReference>
<dbReference type="PROSITE" id="PS50404">
    <property type="entry name" value="GST_NTER"/>
    <property type="match status" value="1"/>
</dbReference>
<comment type="similarity">
    <text evidence="1 3">Belongs to the GST superfamily.</text>
</comment>
<dbReference type="InterPro" id="IPR036282">
    <property type="entry name" value="Glutathione-S-Trfase_C_sf"/>
</dbReference>
<dbReference type="InterPro" id="IPR040079">
    <property type="entry name" value="Glutathione_S-Trfase"/>
</dbReference>
<feature type="domain" description="GST N-terminal" evidence="4">
    <location>
        <begin position="5"/>
        <end position="86"/>
    </location>
</feature>
<feature type="domain" description="GST C-terminal" evidence="5">
    <location>
        <begin position="91"/>
        <end position="211"/>
    </location>
</feature>
<protein>
    <submittedName>
        <fullName evidence="6">Glutathione S-transferase</fullName>
    </submittedName>
</protein>
<keyword evidence="2" id="KW-0808">Transferase</keyword>
<dbReference type="SFLD" id="SFLDG00358">
    <property type="entry name" value="Main_(cytGST)"/>
    <property type="match status" value="1"/>
</dbReference>
<organism evidence="6 7">
    <name type="scientific">Alloalcanivorax marinus</name>
    <dbReference type="NCBI Taxonomy" id="1177169"/>
    <lineage>
        <taxon>Bacteria</taxon>
        <taxon>Pseudomonadati</taxon>
        <taxon>Pseudomonadota</taxon>
        <taxon>Gammaproteobacteria</taxon>
        <taxon>Oceanospirillales</taxon>
        <taxon>Alcanivoracaceae</taxon>
        <taxon>Alloalcanivorax</taxon>
    </lineage>
</organism>
<comment type="caution">
    <text evidence="6">The sequence shown here is derived from an EMBL/GenBank/DDBJ whole genome shotgun (WGS) entry which is preliminary data.</text>
</comment>
<dbReference type="FunFam" id="3.40.30.10:FF:000039">
    <property type="entry name" value="Glutathione S-transferase domain"/>
    <property type="match status" value="1"/>
</dbReference>
<evidence type="ECO:0000259" key="4">
    <source>
        <dbReference type="PROSITE" id="PS50404"/>
    </source>
</evidence>
<gene>
    <name evidence="6" type="ORF">LL252_00090</name>
</gene>
<dbReference type="SFLD" id="SFLDS00019">
    <property type="entry name" value="Glutathione_Transferase_(cytos"/>
    <property type="match status" value="1"/>
</dbReference>
<reference evidence="6" key="1">
    <citation type="submission" date="2021-10" db="EMBL/GenBank/DDBJ databases">
        <title>The diversity and Nitrogen Metabolism of Culturable Nitrate-Utilizing Bacteria Within the Oxygen Minimum Zone of the Changjiang (Yangtze River)Estuary.</title>
        <authorList>
            <person name="Zhang D."/>
            <person name="Zheng J."/>
            <person name="Liu S."/>
            <person name="He W."/>
        </authorList>
    </citation>
    <scope>NUCLEOTIDE SEQUENCE</scope>
    <source>
        <strain evidence="6">FXH-223</strain>
    </source>
</reference>
<dbReference type="SUPFAM" id="SSF52833">
    <property type="entry name" value="Thioredoxin-like"/>
    <property type="match status" value="1"/>
</dbReference>